<dbReference type="InterPro" id="IPR000768">
    <property type="entry name" value="ART"/>
</dbReference>
<comment type="similarity">
    <text evidence="1 10">Belongs to the Arg-specific ADP-ribosyltransferase family.</text>
</comment>
<keyword evidence="3 10" id="KW-0808">Transferase</keyword>
<evidence type="ECO:0000256" key="3">
    <source>
        <dbReference type="ARBA" id="ARBA00022679"/>
    </source>
</evidence>
<dbReference type="PANTHER" id="PTHR10339">
    <property type="entry name" value="ADP-RIBOSYLTRANSFERASE"/>
    <property type="match status" value="1"/>
</dbReference>
<reference evidence="11 12" key="1">
    <citation type="submission" date="2019-09" db="EMBL/GenBank/DDBJ databases">
        <title>Bird 10,000 Genomes (B10K) Project - Family phase.</title>
        <authorList>
            <person name="Zhang G."/>
        </authorList>
    </citation>
    <scope>NUCLEOTIDE SEQUENCE [LARGE SCALE GENOMIC DNA]</scope>
    <source>
        <strain evidence="11">B10K-DU-002-71</strain>
        <tissue evidence="11">Muscle</tissue>
    </source>
</reference>
<feature type="chain" id="PRO_5029951437" description="NAD(P)(+)--arginine ADP-ribosyltransferase" evidence="10">
    <location>
        <begin position="19"/>
        <end position="255"/>
    </location>
</feature>
<feature type="signal peptide" evidence="10">
    <location>
        <begin position="1"/>
        <end position="18"/>
    </location>
</feature>
<keyword evidence="8" id="KW-1015">Disulfide bond</keyword>
<keyword evidence="5 10" id="KW-0732">Signal</keyword>
<proteinExistence type="inferred from homology"/>
<sequence>TLALLALTVATAAIKVVPLDMAPDSFDDRYRGCRGDMLRALPALNSSEFQQNPNFASAWALAMDEWRVQTSPGSPLTPAQAMALLAYTAPMPLHRAFNAAVRAAGRSRQEYRDGFPFKALHFLLTDALGTLRDAQGPRCHRVFRGVRGVRFRARRGDTVRFGHFASASLCENVACDFGTDTTFNVTTCQGVAIREFSFFPDEDEVLIPPFETFEVTNVTNVTMAGDKVQIWLHSTGTFSKYNCEWLRGDTVGTSW</sequence>
<evidence type="ECO:0000313" key="11">
    <source>
        <dbReference type="EMBL" id="NXS33708.1"/>
    </source>
</evidence>
<dbReference type="PRINTS" id="PR00970">
    <property type="entry name" value="RIBTRNSFRASE"/>
</dbReference>
<dbReference type="GO" id="GO:0046677">
    <property type="term" value="P:response to antibiotic"/>
    <property type="evidence" value="ECO:0007669"/>
    <property type="project" value="UniProtKB-ARBA"/>
</dbReference>
<evidence type="ECO:0000256" key="1">
    <source>
        <dbReference type="ARBA" id="ARBA00009558"/>
    </source>
</evidence>
<dbReference type="AlphaFoldDB" id="A0A7L2TKS2"/>
<dbReference type="InterPro" id="IPR050999">
    <property type="entry name" value="ADP-ribosyltransferase_ARG"/>
</dbReference>
<organism evidence="11 12">
    <name type="scientific">Pomatostomus ruficeps</name>
    <name type="common">Chestnut-crowned babbler</name>
    <dbReference type="NCBI Taxonomy" id="9176"/>
    <lineage>
        <taxon>Eukaryota</taxon>
        <taxon>Metazoa</taxon>
        <taxon>Chordata</taxon>
        <taxon>Craniata</taxon>
        <taxon>Vertebrata</taxon>
        <taxon>Euteleostomi</taxon>
        <taxon>Archelosauria</taxon>
        <taxon>Archosauria</taxon>
        <taxon>Dinosauria</taxon>
        <taxon>Saurischia</taxon>
        <taxon>Theropoda</taxon>
        <taxon>Coelurosauria</taxon>
        <taxon>Aves</taxon>
        <taxon>Neognathae</taxon>
        <taxon>Neoaves</taxon>
        <taxon>Telluraves</taxon>
        <taxon>Australaves</taxon>
        <taxon>Passeriformes</taxon>
        <taxon>Sylvioidea</taxon>
        <taxon>Timaliidae</taxon>
        <taxon>Pomatostomus</taxon>
    </lineage>
</organism>
<evidence type="ECO:0000256" key="9">
    <source>
        <dbReference type="ARBA" id="ARBA00047597"/>
    </source>
</evidence>
<dbReference type="PANTHER" id="PTHR10339:SF19">
    <property type="entry name" value="GPI-LINKED NAD(P)(+)--ARGININE ADP-RIBOSYLTRANSFERASE 1"/>
    <property type="match status" value="1"/>
</dbReference>
<evidence type="ECO:0000256" key="6">
    <source>
        <dbReference type="ARBA" id="ARBA00022857"/>
    </source>
</evidence>
<dbReference type="PROSITE" id="PS01291">
    <property type="entry name" value="ART"/>
    <property type="match status" value="1"/>
</dbReference>
<evidence type="ECO:0000256" key="8">
    <source>
        <dbReference type="ARBA" id="ARBA00023157"/>
    </source>
</evidence>
<dbReference type="PROSITE" id="PS51996">
    <property type="entry name" value="TR_MART"/>
    <property type="match status" value="1"/>
</dbReference>
<dbReference type="GO" id="GO:0016779">
    <property type="term" value="F:nucleotidyltransferase activity"/>
    <property type="evidence" value="ECO:0007669"/>
    <property type="project" value="UniProtKB-KW"/>
</dbReference>
<dbReference type="GO" id="GO:0005615">
    <property type="term" value="C:extracellular space"/>
    <property type="evidence" value="ECO:0007669"/>
    <property type="project" value="UniProtKB-ARBA"/>
</dbReference>
<comment type="catalytic activity">
    <reaction evidence="9 10">
        <text>L-arginyl-[protein] + NAD(+) = N(omega)-(ADP-D-ribosyl)-L-arginyl-[protein] + nicotinamide + H(+)</text>
        <dbReference type="Rhea" id="RHEA:19149"/>
        <dbReference type="Rhea" id="RHEA-COMP:10532"/>
        <dbReference type="Rhea" id="RHEA-COMP:15087"/>
        <dbReference type="ChEBI" id="CHEBI:15378"/>
        <dbReference type="ChEBI" id="CHEBI:17154"/>
        <dbReference type="ChEBI" id="CHEBI:29965"/>
        <dbReference type="ChEBI" id="CHEBI:57540"/>
        <dbReference type="ChEBI" id="CHEBI:142554"/>
        <dbReference type="EC" id="2.4.2.31"/>
    </reaction>
</comment>
<dbReference type="EMBL" id="VYZT01039729">
    <property type="protein sequence ID" value="NXS33708.1"/>
    <property type="molecule type" value="Genomic_DNA"/>
</dbReference>
<evidence type="ECO:0000256" key="2">
    <source>
        <dbReference type="ARBA" id="ARBA00022676"/>
    </source>
</evidence>
<feature type="non-terminal residue" evidence="11">
    <location>
        <position position="1"/>
    </location>
</feature>
<keyword evidence="12" id="KW-1185">Reference proteome</keyword>
<comment type="caution">
    <text evidence="11">The sequence shown here is derived from an EMBL/GenBank/DDBJ whole genome shotgun (WGS) entry which is preliminary data.</text>
</comment>
<accession>A0A7L2TKS2</accession>
<dbReference type="SUPFAM" id="SSF56399">
    <property type="entry name" value="ADP-ribosylation"/>
    <property type="match status" value="1"/>
</dbReference>
<keyword evidence="2 10" id="KW-0328">Glycosyltransferase</keyword>
<evidence type="ECO:0000313" key="12">
    <source>
        <dbReference type="Proteomes" id="UP000583496"/>
    </source>
</evidence>
<dbReference type="GO" id="GO:0044194">
    <property type="term" value="C:cytolytic granule"/>
    <property type="evidence" value="ECO:0007669"/>
    <property type="project" value="UniProtKB-ARBA"/>
</dbReference>
<dbReference type="OrthoDB" id="423533at2759"/>
<protein>
    <recommendedName>
        <fullName evidence="10">NAD(P)(+)--arginine ADP-ribosyltransferase</fullName>
        <ecNumber evidence="10">2.4.2.31</ecNumber>
    </recommendedName>
    <alternativeName>
        <fullName evidence="10">Mono(ADP-ribosyl)transferase</fullName>
    </alternativeName>
</protein>
<evidence type="ECO:0000256" key="7">
    <source>
        <dbReference type="ARBA" id="ARBA00023027"/>
    </source>
</evidence>
<name>A0A7L2TKS2_POMRU</name>
<dbReference type="GO" id="GO:0003950">
    <property type="term" value="F:NAD+ poly-ADP-ribosyltransferase activity"/>
    <property type="evidence" value="ECO:0007669"/>
    <property type="project" value="UniProtKB-ARBA"/>
</dbReference>
<evidence type="ECO:0000256" key="10">
    <source>
        <dbReference type="RuleBase" id="RU361228"/>
    </source>
</evidence>
<evidence type="ECO:0000256" key="5">
    <source>
        <dbReference type="ARBA" id="ARBA00022729"/>
    </source>
</evidence>
<keyword evidence="7 10" id="KW-0520">NAD</keyword>
<feature type="non-terminal residue" evidence="11">
    <location>
        <position position="255"/>
    </location>
</feature>
<evidence type="ECO:0000256" key="4">
    <source>
        <dbReference type="ARBA" id="ARBA00022695"/>
    </source>
</evidence>
<keyword evidence="4" id="KW-0548">Nucleotidyltransferase</keyword>
<dbReference type="Pfam" id="PF01129">
    <property type="entry name" value="ART"/>
    <property type="match status" value="1"/>
</dbReference>
<gene>
    <name evidence="11" type="primary">Art1</name>
    <name evidence="11" type="ORF">POSRUF_R07796</name>
</gene>
<keyword evidence="6 10" id="KW-0521">NADP</keyword>
<dbReference type="Gene3D" id="3.90.176.10">
    <property type="entry name" value="Toxin ADP-ribosyltransferase, Chain A, domain 1"/>
    <property type="match status" value="1"/>
</dbReference>
<dbReference type="EC" id="2.4.2.31" evidence="10"/>
<dbReference type="Proteomes" id="UP000583496">
    <property type="component" value="Unassembled WGS sequence"/>
</dbReference>
<dbReference type="GO" id="GO:0106274">
    <property type="term" value="F:NAD+-protein-arginine ADP-ribosyltransferase activity"/>
    <property type="evidence" value="ECO:0007669"/>
    <property type="project" value="UniProtKB-EC"/>
</dbReference>
<dbReference type="FunFam" id="3.90.176.10:FF:000001">
    <property type="entry name" value="NAD(P)(+)--arginine ADP-ribosyltransferase"/>
    <property type="match status" value="1"/>
</dbReference>